<dbReference type="RefSeq" id="XP_043008618.1">
    <property type="nucleotide sequence ID" value="XM_043153334.1"/>
</dbReference>
<gene>
    <name evidence="2" type="ORF">E1B28_008520</name>
</gene>
<sequence>MTIVAALTNTNHLTSSQVLAIQHVIIRIGLEFLFFGIHALFFIVSTWLLFRKGLSLVRARVLLLILTSAMFLASLGVIIIDMMMCLRQARSYGLNAPSTRELNLELRLASNILMRINFLLGDVIVVWRTWVVWEHSLKVRLLLAVCMLGTIGAIIGNGTKAALDLVRETPAPSTLSLVLTLPPLITNLVATLLIGLKVRNYRKHIKSRLTSRTSKASTRTEEVLILLVESGFLYCAVWLLILIAGFDVMTSATNVLILGIAVSLTGIYPTFIVIMVSLEKSHANTIFSSDEGTMQVSQPLRFTDATRSTENIPRVDKRQQTFNSASTHFTSTPFAVEPQLWEGVKERKSETGPE</sequence>
<reference evidence="2" key="1">
    <citation type="journal article" date="2021" name="Genome Biol. Evol.">
        <title>The assembled and annotated genome of the fairy-ring fungus Marasmius oreades.</title>
        <authorList>
            <person name="Hiltunen M."/>
            <person name="Ament-Velasquez S.L."/>
            <person name="Johannesson H."/>
        </authorList>
    </citation>
    <scope>NUCLEOTIDE SEQUENCE</scope>
    <source>
        <strain evidence="2">03SP1</strain>
    </source>
</reference>
<evidence type="ECO:0000256" key="1">
    <source>
        <dbReference type="SAM" id="Phobius"/>
    </source>
</evidence>
<dbReference type="EMBL" id="CM032185">
    <property type="protein sequence ID" value="KAG7092148.1"/>
    <property type="molecule type" value="Genomic_DNA"/>
</dbReference>
<dbReference type="KEGG" id="more:E1B28_008520"/>
<evidence type="ECO:0000313" key="3">
    <source>
        <dbReference type="Proteomes" id="UP001049176"/>
    </source>
</evidence>
<keyword evidence="1" id="KW-1133">Transmembrane helix</keyword>
<dbReference type="Proteomes" id="UP001049176">
    <property type="component" value="Chromosome 5"/>
</dbReference>
<accession>A0A9P7US75</accession>
<dbReference type="AlphaFoldDB" id="A0A9P7US75"/>
<comment type="caution">
    <text evidence="2">The sequence shown here is derived from an EMBL/GenBank/DDBJ whole genome shotgun (WGS) entry which is preliminary data.</text>
</comment>
<feature type="transmembrane region" description="Helical" evidence="1">
    <location>
        <begin position="175"/>
        <end position="196"/>
    </location>
</feature>
<keyword evidence="1" id="KW-0812">Transmembrane</keyword>
<evidence type="ECO:0000313" key="2">
    <source>
        <dbReference type="EMBL" id="KAG7092148.1"/>
    </source>
</evidence>
<dbReference type="OrthoDB" id="3174319at2759"/>
<keyword evidence="1" id="KW-0472">Membrane</keyword>
<dbReference type="GeneID" id="66077596"/>
<feature type="transmembrane region" description="Helical" evidence="1">
    <location>
        <begin position="24"/>
        <end position="50"/>
    </location>
</feature>
<feature type="transmembrane region" description="Helical" evidence="1">
    <location>
        <begin position="62"/>
        <end position="86"/>
    </location>
</feature>
<feature type="transmembrane region" description="Helical" evidence="1">
    <location>
        <begin position="223"/>
        <end position="244"/>
    </location>
</feature>
<keyword evidence="3" id="KW-1185">Reference proteome</keyword>
<protein>
    <submittedName>
        <fullName evidence="2">Uncharacterized protein</fullName>
    </submittedName>
</protein>
<name>A0A9P7US75_9AGAR</name>
<feature type="transmembrane region" description="Helical" evidence="1">
    <location>
        <begin position="139"/>
        <end position="155"/>
    </location>
</feature>
<organism evidence="2 3">
    <name type="scientific">Marasmius oreades</name>
    <name type="common">fairy-ring Marasmius</name>
    <dbReference type="NCBI Taxonomy" id="181124"/>
    <lineage>
        <taxon>Eukaryota</taxon>
        <taxon>Fungi</taxon>
        <taxon>Dikarya</taxon>
        <taxon>Basidiomycota</taxon>
        <taxon>Agaricomycotina</taxon>
        <taxon>Agaricomycetes</taxon>
        <taxon>Agaricomycetidae</taxon>
        <taxon>Agaricales</taxon>
        <taxon>Marasmiineae</taxon>
        <taxon>Marasmiaceae</taxon>
        <taxon>Marasmius</taxon>
    </lineage>
</organism>
<proteinExistence type="predicted"/>
<feature type="transmembrane region" description="Helical" evidence="1">
    <location>
        <begin position="256"/>
        <end position="278"/>
    </location>
</feature>